<evidence type="ECO:0000313" key="1">
    <source>
        <dbReference type="EMBL" id="EQD80890.1"/>
    </source>
</evidence>
<dbReference type="EMBL" id="AUZX01000308">
    <property type="protein sequence ID" value="EQD80890.1"/>
    <property type="molecule type" value="Genomic_DNA"/>
</dbReference>
<proteinExistence type="predicted"/>
<gene>
    <name evidence="1" type="ORF">B1A_00409</name>
</gene>
<reference evidence="1" key="1">
    <citation type="submission" date="2013-08" db="EMBL/GenBank/DDBJ databases">
        <authorList>
            <person name="Mendez C."/>
            <person name="Richter M."/>
            <person name="Ferrer M."/>
            <person name="Sanchez J."/>
        </authorList>
    </citation>
    <scope>NUCLEOTIDE SEQUENCE</scope>
</reference>
<accession>T1DG99</accession>
<sequence length="152" mass="15764">MWVVEGEKCADALAKLGMVATTSGSADSAAAADWTPLEGRRALIWPDFDTAGQRYGETVAAKLRALGCTVAVIDAAALGLEPKGDCVDWLAQHPNATSSDVLALPILAPAEARDARGEPEPLRRPLPDAVSYPLVALGPILEPAARALLGVV</sequence>
<dbReference type="CDD" id="cd01029">
    <property type="entry name" value="TOPRIM_primases"/>
    <property type="match status" value="1"/>
</dbReference>
<dbReference type="InterPro" id="IPR034154">
    <property type="entry name" value="TOPRIM_DnaG/twinkle"/>
</dbReference>
<comment type="caution">
    <text evidence="1">The sequence shown here is derived from an EMBL/GenBank/DDBJ whole genome shotgun (WGS) entry which is preliminary data.</text>
</comment>
<name>T1DG99_9ZZZZ</name>
<dbReference type="AlphaFoldDB" id="T1DG99"/>
<feature type="non-terminal residue" evidence="1">
    <location>
        <position position="152"/>
    </location>
</feature>
<protein>
    <submittedName>
        <fullName evidence="1">Phage related protein</fullName>
    </submittedName>
</protein>
<reference evidence="1" key="2">
    <citation type="journal article" date="2014" name="ISME J.">
        <title>Microbial stratification in low pH oxic and suboxic macroscopic growths along an acid mine drainage.</title>
        <authorList>
            <person name="Mendez-Garcia C."/>
            <person name="Mesa V."/>
            <person name="Sprenger R.R."/>
            <person name="Richter M."/>
            <person name="Diez M.S."/>
            <person name="Solano J."/>
            <person name="Bargiela R."/>
            <person name="Golyshina O.V."/>
            <person name="Manteca A."/>
            <person name="Ramos J.L."/>
            <person name="Gallego J.R."/>
            <person name="Llorente I."/>
            <person name="Martins Dos Santos V.A."/>
            <person name="Jensen O.N."/>
            <person name="Pelaez A.I."/>
            <person name="Sanchez J."/>
            <person name="Ferrer M."/>
        </authorList>
    </citation>
    <scope>NUCLEOTIDE SEQUENCE</scope>
</reference>
<organism evidence="1">
    <name type="scientific">mine drainage metagenome</name>
    <dbReference type="NCBI Taxonomy" id="410659"/>
    <lineage>
        <taxon>unclassified sequences</taxon>
        <taxon>metagenomes</taxon>
        <taxon>ecological metagenomes</taxon>
    </lineage>
</organism>